<evidence type="ECO:0000313" key="1">
    <source>
        <dbReference type="Proteomes" id="UP000036681"/>
    </source>
</evidence>
<name>A0A0M3HX89_ASCLU</name>
<dbReference type="WBParaSite" id="ALUE_0000789601-mRNA-1">
    <property type="protein sequence ID" value="ALUE_0000789601-mRNA-1"/>
    <property type="gene ID" value="ALUE_0000789601"/>
</dbReference>
<protein>
    <submittedName>
        <fullName evidence="2">BSD domain-containing protein</fullName>
    </submittedName>
</protein>
<evidence type="ECO:0000313" key="2">
    <source>
        <dbReference type="WBParaSite" id="ALUE_0000789601-mRNA-1"/>
    </source>
</evidence>
<reference evidence="2" key="1">
    <citation type="submission" date="2017-02" db="UniProtKB">
        <authorList>
            <consortium name="WormBaseParasite"/>
        </authorList>
    </citation>
    <scope>IDENTIFICATION</scope>
</reference>
<keyword evidence="1" id="KW-1185">Reference proteome</keyword>
<organism evidence="1 2">
    <name type="scientific">Ascaris lumbricoides</name>
    <name type="common">Giant roundworm</name>
    <dbReference type="NCBI Taxonomy" id="6252"/>
    <lineage>
        <taxon>Eukaryota</taxon>
        <taxon>Metazoa</taxon>
        <taxon>Ecdysozoa</taxon>
        <taxon>Nematoda</taxon>
        <taxon>Chromadorea</taxon>
        <taxon>Rhabditida</taxon>
        <taxon>Spirurina</taxon>
        <taxon>Ascaridomorpha</taxon>
        <taxon>Ascaridoidea</taxon>
        <taxon>Ascarididae</taxon>
        <taxon>Ascaris</taxon>
    </lineage>
</organism>
<proteinExistence type="predicted"/>
<dbReference type="AlphaFoldDB" id="A0A0M3HX89"/>
<accession>A0A0M3HX89</accession>
<dbReference type="Proteomes" id="UP000036681">
    <property type="component" value="Unplaced"/>
</dbReference>
<sequence>MDCFHVNCQRALPRRPQLLPATSLEEDESHPKDEDAPFVEGRFWMLRAVALRGIVPGSLKNP</sequence>